<evidence type="ECO:0000256" key="1">
    <source>
        <dbReference type="SAM" id="Phobius"/>
    </source>
</evidence>
<reference evidence="2 3" key="1">
    <citation type="submission" date="2018-01" db="EMBL/GenBank/DDBJ databases">
        <title>Whole genome sequencing of Histamine producing bacteria.</title>
        <authorList>
            <person name="Butler K."/>
        </authorList>
    </citation>
    <scope>NUCLEOTIDE SEQUENCE [LARGE SCALE GENOMIC DNA]</scope>
    <source>
        <strain evidence="2 3">A6-1</strain>
    </source>
</reference>
<organism evidence="2 3">
    <name type="scientific">Photobacterium angustum</name>
    <dbReference type="NCBI Taxonomy" id="661"/>
    <lineage>
        <taxon>Bacteria</taxon>
        <taxon>Pseudomonadati</taxon>
        <taxon>Pseudomonadota</taxon>
        <taxon>Gammaproteobacteria</taxon>
        <taxon>Vibrionales</taxon>
        <taxon>Vibrionaceae</taxon>
        <taxon>Photobacterium</taxon>
    </lineage>
</organism>
<feature type="transmembrane region" description="Helical" evidence="1">
    <location>
        <begin position="30"/>
        <end position="59"/>
    </location>
</feature>
<comment type="caution">
    <text evidence="2">The sequence shown here is derived from an EMBL/GenBank/DDBJ whole genome shotgun (WGS) entry which is preliminary data.</text>
</comment>
<dbReference type="Proteomes" id="UP000240989">
    <property type="component" value="Unassembled WGS sequence"/>
</dbReference>
<evidence type="ECO:0000313" key="2">
    <source>
        <dbReference type="EMBL" id="PSX07080.1"/>
    </source>
</evidence>
<keyword evidence="1" id="KW-1133">Transmembrane helix</keyword>
<keyword evidence="3" id="KW-1185">Reference proteome</keyword>
<protein>
    <submittedName>
        <fullName evidence="2">Type IV conjugative transfer system protein TraL</fullName>
    </submittedName>
</protein>
<dbReference type="NCBIfam" id="TIGR02762">
    <property type="entry name" value="TraL_TIGR"/>
    <property type="match status" value="1"/>
</dbReference>
<name>A0ABX5H214_PHOAN</name>
<dbReference type="Pfam" id="PF07178">
    <property type="entry name" value="TraL"/>
    <property type="match status" value="1"/>
</dbReference>
<proteinExistence type="predicted"/>
<accession>A0ABX5H214</accession>
<evidence type="ECO:0000313" key="3">
    <source>
        <dbReference type="Proteomes" id="UP000240989"/>
    </source>
</evidence>
<dbReference type="EMBL" id="PYOU01000014">
    <property type="protein sequence ID" value="PSX07080.1"/>
    <property type="molecule type" value="Genomic_DNA"/>
</dbReference>
<keyword evidence="1" id="KW-0812">Transmembrane</keyword>
<dbReference type="InterPro" id="IPR009838">
    <property type="entry name" value="T4SS_TraL"/>
</dbReference>
<gene>
    <name evidence="2" type="primary">traL</name>
    <name evidence="2" type="ORF">C0W27_16045</name>
</gene>
<sequence>MSNKIQPNQDIIPMRVNDAKMVGPFSVTEVAPLAVAVLIGTLIGMTNYALILGFIITVIQVKLAKNFPSGFVLHYCWWQGLIPKKPTKYIPDPIRRKYFQ</sequence>
<dbReference type="RefSeq" id="WP_045152719.1">
    <property type="nucleotide sequence ID" value="NZ_JZSW01000007.1"/>
</dbReference>
<keyword evidence="1" id="KW-0472">Membrane</keyword>